<reference evidence="2" key="1">
    <citation type="submission" date="2020-10" db="EMBL/GenBank/DDBJ databases">
        <authorList>
            <person name="Kikuchi T."/>
        </authorList>
    </citation>
    <scope>NUCLEOTIDE SEQUENCE</scope>
    <source>
        <strain evidence="2">NKZ352</strain>
    </source>
</reference>
<feature type="region of interest" description="Disordered" evidence="1">
    <location>
        <begin position="215"/>
        <end position="243"/>
    </location>
</feature>
<organism evidence="2 3">
    <name type="scientific">Caenorhabditis auriculariae</name>
    <dbReference type="NCBI Taxonomy" id="2777116"/>
    <lineage>
        <taxon>Eukaryota</taxon>
        <taxon>Metazoa</taxon>
        <taxon>Ecdysozoa</taxon>
        <taxon>Nematoda</taxon>
        <taxon>Chromadorea</taxon>
        <taxon>Rhabditida</taxon>
        <taxon>Rhabditina</taxon>
        <taxon>Rhabditomorpha</taxon>
        <taxon>Rhabditoidea</taxon>
        <taxon>Rhabditidae</taxon>
        <taxon>Peloderinae</taxon>
        <taxon>Caenorhabditis</taxon>
    </lineage>
</organism>
<dbReference type="Proteomes" id="UP000835052">
    <property type="component" value="Unassembled WGS sequence"/>
</dbReference>
<gene>
    <name evidence="2" type="ORF">CAUJ_LOCUS15086</name>
</gene>
<evidence type="ECO:0000256" key="1">
    <source>
        <dbReference type="SAM" id="MobiDB-lite"/>
    </source>
</evidence>
<accession>A0A8S1HUZ5</accession>
<evidence type="ECO:0000313" key="3">
    <source>
        <dbReference type="Proteomes" id="UP000835052"/>
    </source>
</evidence>
<keyword evidence="3" id="KW-1185">Reference proteome</keyword>
<evidence type="ECO:0008006" key="4">
    <source>
        <dbReference type="Google" id="ProtNLM"/>
    </source>
</evidence>
<protein>
    <recommendedName>
        <fullName evidence="4">Major sperm protein</fullName>
    </recommendedName>
</protein>
<proteinExistence type="predicted"/>
<dbReference type="OrthoDB" id="5857959at2759"/>
<sequence>MQTNFSSPPEIVLPRESAPDTRRKLILRNPTDRDLVVKLIVPPSIVAERLAYRIRPRTFIAIEYKVNSPRAGVFEAIGHSLRGYVVPSYKRNLEKWLSENKSHKKSEEAFNIPIRFRNEFSAPQTVIDLPGRAALVESIPTPMAAIDEDDVKTACAVDFDVESAHQFGSMTNVAVNLRNQPKSCWLTTALSNAIWSEPKPVEINVTDKKKKNVSANSCGATSKKARRSNTDLNVTPCGSSPPEVDQAFHPSGVDKIGSCMQRKGSISAIGLWKAGTVLLPTTSLVPDVLRAKFTTSA</sequence>
<comment type="caution">
    <text evidence="2">The sequence shown here is derived from an EMBL/GenBank/DDBJ whole genome shotgun (WGS) entry which is preliminary data.</text>
</comment>
<name>A0A8S1HUZ5_9PELO</name>
<evidence type="ECO:0000313" key="2">
    <source>
        <dbReference type="EMBL" id="CAD6199182.1"/>
    </source>
</evidence>
<dbReference type="EMBL" id="CAJGYM010000159">
    <property type="protein sequence ID" value="CAD6199182.1"/>
    <property type="molecule type" value="Genomic_DNA"/>
</dbReference>
<dbReference type="AlphaFoldDB" id="A0A8S1HUZ5"/>